<dbReference type="InterPro" id="IPR006121">
    <property type="entry name" value="HMA_dom"/>
</dbReference>
<dbReference type="InterPro" id="IPR018303">
    <property type="entry name" value="ATPase_P-typ_P_site"/>
</dbReference>
<dbReference type="PRINTS" id="PR00119">
    <property type="entry name" value="CATATPASE"/>
</dbReference>
<dbReference type="Pfam" id="PF00122">
    <property type="entry name" value="E1-E2_ATPase"/>
    <property type="match status" value="1"/>
</dbReference>
<proteinExistence type="inferred from homology"/>
<dbReference type="GO" id="GO:0043682">
    <property type="term" value="F:P-type divalent copper transporter activity"/>
    <property type="evidence" value="ECO:0007669"/>
    <property type="project" value="TreeGrafter"/>
</dbReference>
<keyword evidence="5" id="KW-0597">Phosphoprotein</keyword>
<dbReference type="Pfam" id="PF12156">
    <property type="entry name" value="ATPase-cat_bd"/>
    <property type="match status" value="1"/>
</dbReference>
<dbReference type="InterPro" id="IPR008250">
    <property type="entry name" value="ATPase_P-typ_transduc_dom_A_sf"/>
</dbReference>
<dbReference type="Gene3D" id="3.40.50.1000">
    <property type="entry name" value="HAD superfamily/HAD-like"/>
    <property type="match status" value="1"/>
</dbReference>
<dbReference type="EMBL" id="JACWUN010000008">
    <property type="protein sequence ID" value="MBD1400643.1"/>
    <property type="molecule type" value="Genomic_DNA"/>
</dbReference>
<accession>A0A8J6QR52</accession>
<dbReference type="InterPro" id="IPR059000">
    <property type="entry name" value="ATPase_P-type_domA"/>
</dbReference>
<dbReference type="AlphaFoldDB" id="A0A8J6QR52"/>
<keyword evidence="18" id="KW-1185">Reference proteome</keyword>
<evidence type="ECO:0000313" key="17">
    <source>
        <dbReference type="EMBL" id="MBD1400643.1"/>
    </source>
</evidence>
<keyword evidence="11" id="KW-1278">Translocase</keyword>
<evidence type="ECO:0000256" key="9">
    <source>
        <dbReference type="ARBA" id="ARBA00022840"/>
    </source>
</evidence>
<dbReference type="PANTHER" id="PTHR43520">
    <property type="entry name" value="ATP7, ISOFORM B"/>
    <property type="match status" value="1"/>
</dbReference>
<dbReference type="SUPFAM" id="SSF81653">
    <property type="entry name" value="Calcium ATPase, transduction domain A"/>
    <property type="match status" value="1"/>
</dbReference>
<dbReference type="SUPFAM" id="SSF81665">
    <property type="entry name" value="Calcium ATPase, transmembrane domain M"/>
    <property type="match status" value="1"/>
</dbReference>
<feature type="transmembrane region" description="Helical" evidence="15">
    <location>
        <begin position="241"/>
        <end position="262"/>
    </location>
</feature>
<dbReference type="InterPro" id="IPR027256">
    <property type="entry name" value="P-typ_ATPase_IB"/>
</dbReference>
<dbReference type="InterPro" id="IPR023298">
    <property type="entry name" value="ATPase_P-typ_TM_dom_sf"/>
</dbReference>
<keyword evidence="9 15" id="KW-0067">ATP-binding</keyword>
<dbReference type="CDD" id="cd02094">
    <property type="entry name" value="P-type_ATPase_Cu-like"/>
    <property type="match status" value="1"/>
</dbReference>
<organism evidence="17 18">
    <name type="scientific">Pelovirga terrestris</name>
    <dbReference type="NCBI Taxonomy" id="2771352"/>
    <lineage>
        <taxon>Bacteria</taxon>
        <taxon>Pseudomonadati</taxon>
        <taxon>Thermodesulfobacteriota</taxon>
        <taxon>Desulfuromonadia</taxon>
        <taxon>Geobacterales</taxon>
        <taxon>Geobacteraceae</taxon>
        <taxon>Pelovirga</taxon>
    </lineage>
</organism>
<evidence type="ECO:0000313" key="18">
    <source>
        <dbReference type="Proteomes" id="UP000632828"/>
    </source>
</evidence>
<evidence type="ECO:0000256" key="4">
    <source>
        <dbReference type="ARBA" id="ARBA00022475"/>
    </source>
</evidence>
<keyword evidence="13" id="KW-0406">Ion transport</keyword>
<evidence type="ECO:0000256" key="1">
    <source>
        <dbReference type="ARBA" id="ARBA00004651"/>
    </source>
</evidence>
<dbReference type="NCBIfam" id="TIGR01511">
    <property type="entry name" value="ATPase-IB1_Cu"/>
    <property type="match status" value="1"/>
</dbReference>
<evidence type="ECO:0000259" key="16">
    <source>
        <dbReference type="PROSITE" id="PS50846"/>
    </source>
</evidence>
<evidence type="ECO:0000256" key="11">
    <source>
        <dbReference type="ARBA" id="ARBA00022967"/>
    </source>
</evidence>
<dbReference type="SUPFAM" id="SSF55008">
    <property type="entry name" value="HMA, heavy metal-associated domain"/>
    <property type="match status" value="1"/>
</dbReference>
<keyword evidence="3" id="KW-0813">Transport</keyword>
<sequence>MTVIKELTCDHCAEPFSPAELVTDEIAGTTRNFCCYGCRGAYLIIRGAGLEHFYQRPDRQAGTLKEAFNLRFDEAYLARFVRHHESADEISLIVDGIRCASCIWLIERLLQKLPGIISVRVNFATHRVLIRFAGADISAAAICRKLADIGYLARPYSLDELQQSAHREMRSLLMRFGTAVFLTMQLMGFSLALYAGYFKGIDLQTKSMLEYFAALVTTPVVFYSGYPFLRGAWVSLRNHQPNMDLLIALGTLCAYFYSLYAMMTGAEVYFETAAMIITLILAGRLIEAGARRKAAAGIDRLLKLAPARALRFEHGSWSEVDSRELLPGDMIQLKAGDRLPVDGIVTRGTSEIDEAAVTGEPLPVFKECGDPVVSGTLNLNGTIEVKVTSAAAESFLARMTAIVEQAQSDQAPIQRLADRVAGVFIPIVLLIAAGTFIYWHLRDGAALLNAVSVLVVACPCALGLATPTAVMIATGRAAEAGVLFRGGDILEAASGISHLAFDKTGTITIGRPHVVGITLSHGTQQQLLQGLADVEAGSHHPLARGILKEAAQHGIVPKPVDRSTTHTGLGIEAWQGNTHLIAGNRRFLKEQGIDLPQTAGAGRSEVHLALDGRYIGLVTLEDEIRPDAQQMFNDLNRRGYTSVLLTGDREDVARRICSLLAIDTWHAELTPEQKALQIDALTPAAVMMVGDGINDAPALSKATIGCAIAGSTDIAVESADLILTRPHLANIPFALHLAQKTLVNIKQNLAWAFSYNLIAIPLAASGMLAPVYAAAAMAISSVCVLLNSLRLKRQGHLP</sequence>
<feature type="transmembrane region" description="Helical" evidence="15">
    <location>
        <begin position="447"/>
        <end position="466"/>
    </location>
</feature>
<evidence type="ECO:0000256" key="10">
    <source>
        <dbReference type="ARBA" id="ARBA00022842"/>
    </source>
</evidence>
<dbReference type="InterPro" id="IPR036412">
    <property type="entry name" value="HAD-like_sf"/>
</dbReference>
<feature type="transmembrane region" description="Helical" evidence="15">
    <location>
        <begin position="420"/>
        <end position="441"/>
    </location>
</feature>
<evidence type="ECO:0000256" key="12">
    <source>
        <dbReference type="ARBA" id="ARBA00022989"/>
    </source>
</evidence>
<keyword evidence="8 15" id="KW-0547">Nucleotide-binding</keyword>
<dbReference type="Gene3D" id="3.40.1110.10">
    <property type="entry name" value="Calcium-transporting ATPase, cytoplasmic domain N"/>
    <property type="match status" value="1"/>
</dbReference>
<dbReference type="InterPro" id="IPR021993">
    <property type="entry name" value="ATPase-cat-bd"/>
</dbReference>
<keyword evidence="4 15" id="KW-1003">Cell membrane</keyword>
<dbReference type="InterPro" id="IPR017969">
    <property type="entry name" value="Heavy-metal-associated_CS"/>
</dbReference>
<dbReference type="GO" id="GO:0055070">
    <property type="term" value="P:copper ion homeostasis"/>
    <property type="evidence" value="ECO:0007669"/>
    <property type="project" value="TreeGrafter"/>
</dbReference>
<evidence type="ECO:0000256" key="3">
    <source>
        <dbReference type="ARBA" id="ARBA00022448"/>
    </source>
</evidence>
<dbReference type="GO" id="GO:0005886">
    <property type="term" value="C:plasma membrane"/>
    <property type="evidence" value="ECO:0007669"/>
    <property type="project" value="UniProtKB-SubCell"/>
</dbReference>
<dbReference type="Gene3D" id="3.30.70.100">
    <property type="match status" value="1"/>
</dbReference>
<feature type="transmembrane region" description="Helical" evidence="15">
    <location>
        <begin position="209"/>
        <end position="229"/>
    </location>
</feature>
<comment type="similarity">
    <text evidence="2 15">Belongs to the cation transport ATPase (P-type) (TC 3.A.3) family. Type IB subfamily.</text>
</comment>
<feature type="transmembrane region" description="Helical" evidence="15">
    <location>
        <begin position="268"/>
        <end position="286"/>
    </location>
</feature>
<feature type="domain" description="HMA" evidence="16">
    <location>
        <begin position="88"/>
        <end position="154"/>
    </location>
</feature>
<dbReference type="InterPro" id="IPR001757">
    <property type="entry name" value="P_typ_ATPase"/>
</dbReference>
<dbReference type="NCBIfam" id="TIGR01494">
    <property type="entry name" value="ATPase_P-type"/>
    <property type="match status" value="1"/>
</dbReference>
<dbReference type="InterPro" id="IPR036163">
    <property type="entry name" value="HMA_dom_sf"/>
</dbReference>
<dbReference type="InterPro" id="IPR023214">
    <property type="entry name" value="HAD_sf"/>
</dbReference>
<name>A0A8J6QR52_9BACT</name>
<comment type="subcellular location">
    <subcellularLocation>
        <location evidence="1">Cell membrane</location>
        <topology evidence="1">Multi-pass membrane protein</topology>
    </subcellularLocation>
</comment>
<keyword evidence="14 15" id="KW-0472">Membrane</keyword>
<comment type="caution">
    <text evidence="17">The sequence shown here is derived from an EMBL/GenBank/DDBJ whole genome shotgun (WGS) entry which is preliminary data.</text>
</comment>
<keyword evidence="6 15" id="KW-0812">Transmembrane</keyword>
<dbReference type="Pfam" id="PF00403">
    <property type="entry name" value="HMA"/>
    <property type="match status" value="1"/>
</dbReference>
<evidence type="ECO:0000256" key="15">
    <source>
        <dbReference type="RuleBase" id="RU362081"/>
    </source>
</evidence>
<dbReference type="CDD" id="cd00371">
    <property type="entry name" value="HMA"/>
    <property type="match status" value="1"/>
</dbReference>
<evidence type="ECO:0000256" key="14">
    <source>
        <dbReference type="ARBA" id="ARBA00023136"/>
    </source>
</evidence>
<keyword evidence="7 15" id="KW-0479">Metal-binding</keyword>
<keyword evidence="10" id="KW-0460">Magnesium</keyword>
<evidence type="ECO:0000256" key="7">
    <source>
        <dbReference type="ARBA" id="ARBA00022723"/>
    </source>
</evidence>
<dbReference type="PANTHER" id="PTHR43520:SF5">
    <property type="entry name" value="CATION-TRANSPORTING P-TYPE ATPASE-RELATED"/>
    <property type="match status" value="1"/>
</dbReference>
<dbReference type="FunFam" id="2.70.150.10:FF:000002">
    <property type="entry name" value="Copper-transporting ATPase 1, putative"/>
    <property type="match status" value="1"/>
</dbReference>
<evidence type="ECO:0000256" key="6">
    <source>
        <dbReference type="ARBA" id="ARBA00022692"/>
    </source>
</evidence>
<dbReference type="RefSeq" id="WP_191155404.1">
    <property type="nucleotide sequence ID" value="NZ_JACWUN010000008.1"/>
</dbReference>
<evidence type="ECO:0000256" key="2">
    <source>
        <dbReference type="ARBA" id="ARBA00006024"/>
    </source>
</evidence>
<dbReference type="GO" id="GO:0005524">
    <property type="term" value="F:ATP binding"/>
    <property type="evidence" value="ECO:0007669"/>
    <property type="project" value="UniProtKB-UniRule"/>
</dbReference>
<evidence type="ECO:0000256" key="5">
    <source>
        <dbReference type="ARBA" id="ARBA00022553"/>
    </source>
</evidence>
<dbReference type="PROSITE" id="PS01047">
    <property type="entry name" value="HMA_1"/>
    <property type="match status" value="1"/>
</dbReference>
<dbReference type="GO" id="GO:0016887">
    <property type="term" value="F:ATP hydrolysis activity"/>
    <property type="evidence" value="ECO:0007669"/>
    <property type="project" value="InterPro"/>
</dbReference>
<keyword evidence="12 15" id="KW-1133">Transmembrane helix</keyword>
<dbReference type="Proteomes" id="UP000632828">
    <property type="component" value="Unassembled WGS sequence"/>
</dbReference>
<dbReference type="Pfam" id="PF00702">
    <property type="entry name" value="Hydrolase"/>
    <property type="match status" value="1"/>
</dbReference>
<dbReference type="Gene3D" id="2.70.150.10">
    <property type="entry name" value="Calcium-transporting ATPase, cytoplasmic transduction domain A"/>
    <property type="match status" value="1"/>
</dbReference>
<gene>
    <name evidence="17" type="ORF">ICT70_08180</name>
</gene>
<dbReference type="InterPro" id="IPR023299">
    <property type="entry name" value="ATPase_P-typ_cyto_dom_N"/>
</dbReference>
<dbReference type="SUPFAM" id="SSF56784">
    <property type="entry name" value="HAD-like"/>
    <property type="match status" value="1"/>
</dbReference>
<dbReference type="PROSITE" id="PS00154">
    <property type="entry name" value="ATPASE_E1_E2"/>
    <property type="match status" value="1"/>
</dbReference>
<evidence type="ECO:0000256" key="13">
    <source>
        <dbReference type="ARBA" id="ARBA00023065"/>
    </source>
</evidence>
<dbReference type="GO" id="GO:0005507">
    <property type="term" value="F:copper ion binding"/>
    <property type="evidence" value="ECO:0007669"/>
    <property type="project" value="TreeGrafter"/>
</dbReference>
<reference evidence="17" key="1">
    <citation type="submission" date="2020-09" db="EMBL/GenBank/DDBJ databases">
        <title>Pelobacter alkaliphilus sp. nov., a novel anaerobic arsenate-reducing bacterium from terrestrial mud volcano.</title>
        <authorList>
            <person name="Khomyakova M.A."/>
            <person name="Merkel A.Y."/>
            <person name="Slobodkin A.I."/>
        </authorList>
    </citation>
    <scope>NUCLEOTIDE SEQUENCE</scope>
    <source>
        <strain evidence="17">M08fum</strain>
    </source>
</reference>
<protein>
    <submittedName>
        <fullName evidence="17">Heavy metal translocating P-type ATPase</fullName>
    </submittedName>
</protein>
<evidence type="ECO:0000256" key="8">
    <source>
        <dbReference type="ARBA" id="ARBA00022741"/>
    </source>
</evidence>
<dbReference type="NCBIfam" id="TIGR01525">
    <property type="entry name" value="ATPase-IB_hvy"/>
    <property type="match status" value="1"/>
</dbReference>
<dbReference type="PROSITE" id="PS50846">
    <property type="entry name" value="HMA_2"/>
    <property type="match status" value="1"/>
</dbReference>
<feature type="transmembrane region" description="Helical" evidence="15">
    <location>
        <begin position="172"/>
        <end position="197"/>
    </location>
</feature>